<protein>
    <submittedName>
        <fullName evidence="2">Uncharacterized protein</fullName>
    </submittedName>
</protein>
<dbReference type="OrthoDB" id="5304367at2759"/>
<evidence type="ECO:0000313" key="2">
    <source>
        <dbReference type="EMBL" id="RDW91395.1"/>
    </source>
</evidence>
<reference evidence="2 3" key="1">
    <citation type="journal article" date="2018" name="IMA Fungus">
        <title>IMA Genome-F 9: Draft genome sequence of Annulohypoxylon stygium, Aspergillus mulundensis, Berkeleyomyces basicola (syn. Thielaviopsis basicola), Ceratocystis smalleyi, two Cercospora beticola strains, Coleophoma cylindrospora, Fusarium fracticaudum, Phialophora cf. hyalina, and Morchella septimelata.</title>
        <authorList>
            <person name="Wingfield B.D."/>
            <person name="Bills G.F."/>
            <person name="Dong Y."/>
            <person name="Huang W."/>
            <person name="Nel W.J."/>
            <person name="Swalarsk-Parry B.S."/>
            <person name="Vaghefi N."/>
            <person name="Wilken P.M."/>
            <person name="An Z."/>
            <person name="de Beer Z.W."/>
            <person name="De Vos L."/>
            <person name="Chen L."/>
            <person name="Duong T.A."/>
            <person name="Gao Y."/>
            <person name="Hammerbacher A."/>
            <person name="Kikkert J.R."/>
            <person name="Li Y."/>
            <person name="Li H."/>
            <person name="Li K."/>
            <person name="Li Q."/>
            <person name="Liu X."/>
            <person name="Ma X."/>
            <person name="Naidoo K."/>
            <person name="Pethybridge S.J."/>
            <person name="Sun J."/>
            <person name="Steenkamp E.T."/>
            <person name="van der Nest M.A."/>
            <person name="van Wyk S."/>
            <person name="Wingfield M.J."/>
            <person name="Xiong C."/>
            <person name="Yue Q."/>
            <person name="Zhang X."/>
        </authorList>
    </citation>
    <scope>NUCLEOTIDE SEQUENCE [LARGE SCALE GENOMIC DNA]</scope>
    <source>
        <strain evidence="2 3">BP5796</strain>
    </source>
</reference>
<comment type="caution">
    <text evidence="2">The sequence shown here is derived from an EMBL/GenBank/DDBJ whole genome shotgun (WGS) entry which is preliminary data.</text>
</comment>
<sequence length="106" mass="11668">MPIAAFCMAGILFVYTRSSIQAAKQNAKKHREADGGQISWHNENLRRHGILEPPVNQGTISQLTGLAKDNLDKVKSAGKAETEEEIKIRERASKARTGIRKDISGI</sequence>
<accession>A0A3D8SYK0</accession>
<name>A0A3D8SYK0_9HELO</name>
<dbReference type="Proteomes" id="UP000256328">
    <property type="component" value="Unassembled WGS sequence"/>
</dbReference>
<feature type="chain" id="PRO_5017821548" evidence="1">
    <location>
        <begin position="23"/>
        <end position="106"/>
    </location>
</feature>
<organism evidence="2 3">
    <name type="scientific">Coleophoma crateriformis</name>
    <dbReference type="NCBI Taxonomy" id="565419"/>
    <lineage>
        <taxon>Eukaryota</taxon>
        <taxon>Fungi</taxon>
        <taxon>Dikarya</taxon>
        <taxon>Ascomycota</taxon>
        <taxon>Pezizomycotina</taxon>
        <taxon>Leotiomycetes</taxon>
        <taxon>Helotiales</taxon>
        <taxon>Dermateaceae</taxon>
        <taxon>Coleophoma</taxon>
    </lineage>
</organism>
<evidence type="ECO:0000313" key="3">
    <source>
        <dbReference type="Proteomes" id="UP000256328"/>
    </source>
</evidence>
<evidence type="ECO:0000256" key="1">
    <source>
        <dbReference type="SAM" id="SignalP"/>
    </source>
</evidence>
<keyword evidence="1" id="KW-0732">Signal</keyword>
<feature type="signal peptide" evidence="1">
    <location>
        <begin position="1"/>
        <end position="22"/>
    </location>
</feature>
<gene>
    <name evidence="2" type="ORF">BP5796_02560</name>
</gene>
<proteinExistence type="predicted"/>
<dbReference type="AlphaFoldDB" id="A0A3D8SYK0"/>
<keyword evidence="3" id="KW-1185">Reference proteome</keyword>
<dbReference type="EMBL" id="PDLN01000003">
    <property type="protein sequence ID" value="RDW91395.1"/>
    <property type="molecule type" value="Genomic_DNA"/>
</dbReference>